<dbReference type="InterPro" id="IPR039261">
    <property type="entry name" value="FNR_nucleotide-bd"/>
</dbReference>
<evidence type="ECO:0000256" key="1">
    <source>
        <dbReference type="ARBA" id="ARBA00001974"/>
    </source>
</evidence>
<dbReference type="GO" id="GO:0051537">
    <property type="term" value="F:2 iron, 2 sulfur cluster binding"/>
    <property type="evidence" value="ECO:0007669"/>
    <property type="project" value="UniProtKB-KW"/>
</dbReference>
<feature type="transmembrane region" description="Helical" evidence="13">
    <location>
        <begin position="144"/>
        <end position="162"/>
    </location>
</feature>
<evidence type="ECO:0000256" key="8">
    <source>
        <dbReference type="ARBA" id="ARBA00022989"/>
    </source>
</evidence>
<evidence type="ECO:0000256" key="6">
    <source>
        <dbReference type="ARBA" id="ARBA00022723"/>
    </source>
</evidence>
<evidence type="ECO:0000256" key="2">
    <source>
        <dbReference type="ARBA" id="ARBA00004141"/>
    </source>
</evidence>
<accession>A0A5B7TTN2</accession>
<dbReference type="GO" id="GO:0046872">
    <property type="term" value="F:metal ion binding"/>
    <property type="evidence" value="ECO:0007669"/>
    <property type="project" value="UniProtKB-KW"/>
</dbReference>
<evidence type="ECO:0000256" key="11">
    <source>
        <dbReference type="ARBA" id="ARBA00023014"/>
    </source>
</evidence>
<dbReference type="CDD" id="cd06198">
    <property type="entry name" value="FNR_like_3"/>
    <property type="match status" value="1"/>
</dbReference>
<dbReference type="RefSeq" id="WP_138949459.1">
    <property type="nucleotide sequence ID" value="NZ_CP040749.1"/>
</dbReference>
<keyword evidence="7" id="KW-0274">FAD</keyword>
<dbReference type="Proteomes" id="UP000306229">
    <property type="component" value="Chromosome"/>
</dbReference>
<evidence type="ECO:0000313" key="15">
    <source>
        <dbReference type="EMBL" id="QCX38563.1"/>
    </source>
</evidence>
<gene>
    <name evidence="15" type="ORF">FF125_09015</name>
</gene>
<dbReference type="GO" id="GO:0016020">
    <property type="term" value="C:membrane"/>
    <property type="evidence" value="ECO:0007669"/>
    <property type="project" value="UniProtKB-SubCell"/>
</dbReference>
<keyword evidence="5" id="KW-0001">2Fe-2S</keyword>
<evidence type="ECO:0000313" key="16">
    <source>
        <dbReference type="Proteomes" id="UP000306229"/>
    </source>
</evidence>
<dbReference type="SUPFAM" id="SSF52343">
    <property type="entry name" value="Ferredoxin reductase-like, C-terminal NADP-linked domain"/>
    <property type="match status" value="1"/>
</dbReference>
<dbReference type="Gene3D" id="2.40.30.10">
    <property type="entry name" value="Translation factors"/>
    <property type="match status" value="1"/>
</dbReference>
<evidence type="ECO:0000256" key="13">
    <source>
        <dbReference type="SAM" id="Phobius"/>
    </source>
</evidence>
<dbReference type="GO" id="GO:0016491">
    <property type="term" value="F:oxidoreductase activity"/>
    <property type="evidence" value="ECO:0007669"/>
    <property type="project" value="UniProtKB-KW"/>
</dbReference>
<dbReference type="GO" id="GO:0050660">
    <property type="term" value="F:flavin adenine dinucleotide binding"/>
    <property type="evidence" value="ECO:0007669"/>
    <property type="project" value="TreeGrafter"/>
</dbReference>
<dbReference type="InterPro" id="IPR017938">
    <property type="entry name" value="Riboflavin_synthase-like_b-brl"/>
</dbReference>
<organism evidence="15 16">
    <name type="scientific">Aureibaculum algae</name>
    <dbReference type="NCBI Taxonomy" id="2584122"/>
    <lineage>
        <taxon>Bacteria</taxon>
        <taxon>Pseudomonadati</taxon>
        <taxon>Bacteroidota</taxon>
        <taxon>Flavobacteriia</taxon>
        <taxon>Flavobacteriales</taxon>
        <taxon>Flavobacteriaceae</taxon>
        <taxon>Aureibaculum</taxon>
    </lineage>
</organism>
<keyword evidence="4 13" id="KW-0812">Transmembrane</keyword>
<feature type="transmembrane region" description="Helical" evidence="13">
    <location>
        <begin position="174"/>
        <end position="195"/>
    </location>
</feature>
<name>A0A5B7TTN2_9FLAO</name>
<dbReference type="PANTHER" id="PTHR47354:SF8">
    <property type="entry name" value="1,2-PHENYLACETYL-COA EPOXIDASE, SUBUNIT E"/>
    <property type="match status" value="1"/>
</dbReference>
<dbReference type="KEGG" id="fbe:FF125_09015"/>
<dbReference type="InterPro" id="IPR017927">
    <property type="entry name" value="FAD-bd_FR_type"/>
</dbReference>
<keyword evidence="3" id="KW-0285">Flavoprotein</keyword>
<evidence type="ECO:0000256" key="3">
    <source>
        <dbReference type="ARBA" id="ARBA00022630"/>
    </source>
</evidence>
<evidence type="ECO:0000256" key="4">
    <source>
        <dbReference type="ARBA" id="ARBA00022692"/>
    </source>
</evidence>
<evidence type="ECO:0000256" key="7">
    <source>
        <dbReference type="ARBA" id="ARBA00022827"/>
    </source>
</evidence>
<dbReference type="SUPFAM" id="SSF63380">
    <property type="entry name" value="Riboflavin synthase domain-like"/>
    <property type="match status" value="1"/>
</dbReference>
<evidence type="ECO:0000256" key="9">
    <source>
        <dbReference type="ARBA" id="ARBA00023002"/>
    </source>
</evidence>
<keyword evidence="10" id="KW-0408">Iron</keyword>
<dbReference type="Gene3D" id="3.40.50.80">
    <property type="entry name" value="Nucleotide-binding domain of ferredoxin-NADP reductase (FNR) module"/>
    <property type="match status" value="1"/>
</dbReference>
<sequence>MLRKIKIALWIILIGLTGLWILANMPLPDAMTGKAVRDLFIQYSGIIGIGVMSIAMVLALRPVWLELILGGLDKSYRLHKWLGVIGLGASIFHWIAAKAPHWLSSLGLIEGRRGRGHGDGANSASDSLNQVQAFFDGLHGPAKFIGEWAFYGLVLLIVLALIKRFPYRLFAKTHTIIAVVYLILVFHTVVLLDFASWTQPLGIVMGMLLSAGVVSAILVLTRQVGKRRKVEGTIEEQHYFPKMKVLETLILLKEGWKGHKSGQFAFVTFDSKEGQHPYTIASDWDANNPRIMFITKALGDYTNHLPEKLNIGDKAIVEGPYGCFTFDDNAKRQIWIGGGIGITPFIARMKHLAHNRASQPIDLFHCTSELEPDALKKLTADAAAANVNLHVIIDSRDGQLTGEKLRTIVPDWKSASVWFCGPVGFGKALHKDFLKNGLPTKNFHQELFGMR</sequence>
<feature type="transmembrane region" description="Helical" evidence="13">
    <location>
        <begin position="39"/>
        <end position="60"/>
    </location>
</feature>
<dbReference type="InterPro" id="IPR050415">
    <property type="entry name" value="MRET"/>
</dbReference>
<feature type="transmembrane region" description="Helical" evidence="13">
    <location>
        <begin position="201"/>
        <end position="220"/>
    </location>
</feature>
<proteinExistence type="predicted"/>
<dbReference type="PANTHER" id="PTHR47354">
    <property type="entry name" value="NADH OXIDOREDUCTASE HCR"/>
    <property type="match status" value="1"/>
</dbReference>
<dbReference type="InterPro" id="IPR013130">
    <property type="entry name" value="Fe3_Rdtase_TM_dom"/>
</dbReference>
<keyword evidence="9" id="KW-0560">Oxidoreductase</keyword>
<evidence type="ECO:0000256" key="12">
    <source>
        <dbReference type="ARBA" id="ARBA00023136"/>
    </source>
</evidence>
<feature type="transmembrane region" description="Helical" evidence="13">
    <location>
        <begin position="81"/>
        <end position="97"/>
    </location>
</feature>
<evidence type="ECO:0000259" key="14">
    <source>
        <dbReference type="PROSITE" id="PS51384"/>
    </source>
</evidence>
<evidence type="ECO:0000256" key="10">
    <source>
        <dbReference type="ARBA" id="ARBA00023004"/>
    </source>
</evidence>
<keyword evidence="8 13" id="KW-1133">Transmembrane helix</keyword>
<feature type="domain" description="FAD-binding FR-type" evidence="14">
    <location>
        <begin position="162"/>
        <end position="327"/>
    </location>
</feature>
<dbReference type="OrthoDB" id="9789468at2"/>
<keyword evidence="11" id="KW-0411">Iron-sulfur</keyword>
<dbReference type="AlphaFoldDB" id="A0A5B7TTN2"/>
<keyword evidence="6" id="KW-0479">Metal-binding</keyword>
<protein>
    <submittedName>
        <fullName evidence="15">Ferric reductase</fullName>
    </submittedName>
</protein>
<comment type="cofactor">
    <cofactor evidence="1">
        <name>FAD</name>
        <dbReference type="ChEBI" id="CHEBI:57692"/>
    </cofactor>
</comment>
<keyword evidence="12 13" id="KW-0472">Membrane</keyword>
<dbReference type="PROSITE" id="PS51384">
    <property type="entry name" value="FAD_FR"/>
    <property type="match status" value="1"/>
</dbReference>
<reference evidence="15 16" key="1">
    <citation type="submission" date="2019-05" db="EMBL/GenBank/DDBJ databases">
        <title>Algicella ahnfeltiae gen. nov., sp. nov., a novel marine bacterium of the family Flavobacteriaceae isolated from a red alga.</title>
        <authorList>
            <person name="Nedashkovskaya O.I."/>
            <person name="Kukhlevskiy A.D."/>
            <person name="Kim S.-G."/>
            <person name="Zhukova N.V."/>
            <person name="Mikhailov V.V."/>
        </authorList>
    </citation>
    <scope>NUCLEOTIDE SEQUENCE [LARGE SCALE GENOMIC DNA]</scope>
    <source>
        <strain evidence="15 16">10Alg115</strain>
    </source>
</reference>
<comment type="subcellular location">
    <subcellularLocation>
        <location evidence="2">Membrane</location>
        <topology evidence="2">Multi-pass membrane protein</topology>
    </subcellularLocation>
</comment>
<evidence type="ECO:0000256" key="5">
    <source>
        <dbReference type="ARBA" id="ARBA00022714"/>
    </source>
</evidence>
<dbReference type="PRINTS" id="PR00409">
    <property type="entry name" value="PHDIOXRDTASE"/>
</dbReference>
<feature type="transmembrane region" description="Helical" evidence="13">
    <location>
        <begin position="7"/>
        <end position="27"/>
    </location>
</feature>
<dbReference type="EMBL" id="CP040749">
    <property type="protein sequence ID" value="QCX38563.1"/>
    <property type="molecule type" value="Genomic_DNA"/>
</dbReference>
<keyword evidence="16" id="KW-1185">Reference proteome</keyword>
<dbReference type="Pfam" id="PF01794">
    <property type="entry name" value="Ferric_reduct"/>
    <property type="match status" value="1"/>
</dbReference>